<dbReference type="GO" id="GO:0015979">
    <property type="term" value="P:photosynthesis"/>
    <property type="evidence" value="ECO:0007669"/>
    <property type="project" value="UniProtKB-KW"/>
</dbReference>
<keyword evidence="4" id="KW-0436">Ligase</keyword>
<dbReference type="PANTHER" id="PTHR44119:SF1">
    <property type="entry name" value="MAGNESIUM-CHELATASE SUBUNIT CHLH, CHLOROPLASTIC"/>
    <property type="match status" value="1"/>
</dbReference>
<dbReference type="PANTHER" id="PTHR44119">
    <property type="entry name" value="MAGNESIUM-CHELATASE SUBUNIT CHLH, CHLOROPLASTIC"/>
    <property type="match status" value="1"/>
</dbReference>
<keyword evidence="13" id="KW-1185">Reference proteome</keyword>
<dbReference type="Pfam" id="PF11965">
    <property type="entry name" value="DUF3479"/>
    <property type="match status" value="1"/>
</dbReference>
<dbReference type="InterPro" id="IPR011771">
    <property type="entry name" value="BchH"/>
</dbReference>
<evidence type="ECO:0000256" key="7">
    <source>
        <dbReference type="ARBA" id="ARBA00023171"/>
    </source>
</evidence>
<dbReference type="AlphaFoldDB" id="A0A7X1FWZ4"/>
<dbReference type="GO" id="GO:0005524">
    <property type="term" value="F:ATP binding"/>
    <property type="evidence" value="ECO:0007669"/>
    <property type="project" value="UniProtKB-KW"/>
</dbReference>
<evidence type="ECO:0000256" key="2">
    <source>
        <dbReference type="ARBA" id="ARBA00012825"/>
    </source>
</evidence>
<feature type="domain" description="CobN/magnesium chelatase" evidence="10">
    <location>
        <begin position="760"/>
        <end position="1173"/>
    </location>
</feature>
<keyword evidence="5" id="KW-0547">Nucleotide-binding</keyword>
<sequence>MRSSSAAPVRVVIVTLDNHLKGAVERATVELGQSNIALSLHAATDWDRSAGALDATRAAIAKADIVIATMLFLDEHVRAILPALEARREDCDAMVCMMSAGEVVRMTRMGGYRMDAPAKGPLALLKRLRGSSKPGASSGAGQMKMLRRLPKMLRFVPGTAQDVRAYFLTLQYWLAGSDENVVAMVRALIDRYAGGDRLTRRGMTAAAAPRDYPEVGVYHPRTTQKLSESLKLLPSQPGAKGTVGLLLLRSYLISKDAGHYDGVIAAFEAAGLRVIPAFANGLDSRPAIEAFFLRDGKPTVDLVVSLTGFSLVGGPAYNDARAAEAILARLDVPYVSAHALEFQSIEQWGAERQGLLPIENTIMVSIPELDGSILPTVFGGRSNGLGEACSGCARSCVFEREGPVNAMRACPERAEALAAKVGRLIAMRRAERAQRKLAITIFNFPPNAGATGSAAFLAVFESLHATMVRLAAAGYEVEVPASVDALREAILKGNAERYGADANVAVRICADDHVRREPFLKQIEAQWGPAPGRVLSDGSHIHVLGAHFGNVFVGVQPGFGYEGDPMRLLFDGDFAPTHAFSAFYRYIREDFGAHAVLHFGTHGALEFMPGKQAGPSASCWPERLIGDLPNFYLYASNNPSEGVLAKRRSGATLISYLTPSLAKAGLYRGLVDLKASFERWRSAQDEDERTALAVMIRDQAAAVDLPADDIAALGPALYELEESLIPHGLHVLGEAPQGAARAELLAAMVEADPATDRATVAAGLDASDEIGAVIHALDGGYVRPAPGGDVLTNPAVLPTGRNLHGLDPFGLPSAFACAQGHNQAERVIARHLEGGQPFPESLAMVLWGTDNMKSEGLQMAQAMDLMGARPRVDSYGRVVGAELVPLDELGRPRIDVVITLSGIFRDLLPLQTRMLAEAALLAASADEPLDRNFVRKHALAHQAKHACDLETAALRVFSNAEGAYGANVNQLIDGGVWADPDELANAFETRKGYAYGVKGPPVQRRELLQSALSGVDFVYQNLESVEVGITDLDQYVDGLGGVSRSIARAKGSEAPVYIVDATKGEAKVRTLAEQIDLETRTRTLNPKWFEGMLQHGFEGVRTIEQHVTTTMGWSATTGQVAPWVYQRISETFVLDPAMRERLSALNPNSSARVVGRLLEACERRLWEPDDETLEALRVASDELEDRLEGVFAAE</sequence>
<comment type="catalytic activity">
    <reaction evidence="9">
        <text>protoporphyrin IX + Mg(2+) + ATP + H2O = Mg-protoporphyrin IX + ADP + phosphate + 3 H(+)</text>
        <dbReference type="Rhea" id="RHEA:13961"/>
        <dbReference type="ChEBI" id="CHEBI:15377"/>
        <dbReference type="ChEBI" id="CHEBI:15378"/>
        <dbReference type="ChEBI" id="CHEBI:18420"/>
        <dbReference type="ChEBI" id="CHEBI:30616"/>
        <dbReference type="ChEBI" id="CHEBI:43474"/>
        <dbReference type="ChEBI" id="CHEBI:57306"/>
        <dbReference type="ChEBI" id="CHEBI:60492"/>
        <dbReference type="ChEBI" id="CHEBI:456216"/>
        <dbReference type="EC" id="6.6.1.1"/>
    </reaction>
</comment>
<evidence type="ECO:0000256" key="3">
    <source>
        <dbReference type="ARBA" id="ARBA00022531"/>
    </source>
</evidence>
<accession>A0A7X1FWZ4</accession>
<evidence type="ECO:0000256" key="8">
    <source>
        <dbReference type="ARBA" id="ARBA00023444"/>
    </source>
</evidence>
<proteinExistence type="inferred from homology"/>
<keyword evidence="7" id="KW-0149">Chlorophyll biosynthesis</keyword>
<name>A0A7X1FWZ4_9SPHN</name>
<evidence type="ECO:0000256" key="4">
    <source>
        <dbReference type="ARBA" id="ARBA00022598"/>
    </source>
</evidence>
<evidence type="ECO:0000259" key="11">
    <source>
        <dbReference type="Pfam" id="PF11965"/>
    </source>
</evidence>
<keyword evidence="6" id="KW-0067">ATP-binding</keyword>
<evidence type="ECO:0000256" key="5">
    <source>
        <dbReference type="ARBA" id="ARBA00022741"/>
    </source>
</evidence>
<dbReference type="Proteomes" id="UP000551327">
    <property type="component" value="Unassembled WGS sequence"/>
</dbReference>
<keyword evidence="3" id="KW-0602">Photosynthesis</keyword>
<dbReference type="NCBIfam" id="NF009942">
    <property type="entry name" value="PRK13405.1"/>
    <property type="match status" value="1"/>
</dbReference>
<organism evidence="12 13">
    <name type="scientific">Novosphingobium piscinae</name>
    <dbReference type="NCBI Taxonomy" id="1507448"/>
    <lineage>
        <taxon>Bacteria</taxon>
        <taxon>Pseudomonadati</taxon>
        <taxon>Pseudomonadota</taxon>
        <taxon>Alphaproteobacteria</taxon>
        <taxon>Sphingomonadales</taxon>
        <taxon>Sphingomonadaceae</taxon>
        <taxon>Novosphingobium</taxon>
    </lineage>
</organism>
<evidence type="ECO:0000256" key="9">
    <source>
        <dbReference type="ARBA" id="ARBA00048693"/>
    </source>
</evidence>
<evidence type="ECO:0000256" key="6">
    <source>
        <dbReference type="ARBA" id="ARBA00022840"/>
    </source>
</evidence>
<dbReference type="GO" id="GO:0015995">
    <property type="term" value="P:chlorophyll biosynthetic process"/>
    <property type="evidence" value="ECO:0007669"/>
    <property type="project" value="UniProtKB-KW"/>
</dbReference>
<reference evidence="12 13" key="1">
    <citation type="submission" date="2020-08" db="EMBL/GenBank/DDBJ databases">
        <title>The genome sequence of type strain Novosphingobium piscinae KCTC 42194.</title>
        <authorList>
            <person name="Liu Y."/>
        </authorList>
    </citation>
    <scope>NUCLEOTIDE SEQUENCE [LARGE SCALE GENOMIC DNA]</scope>
    <source>
        <strain evidence="12 13">KCTC 42194</strain>
    </source>
</reference>
<gene>
    <name evidence="12" type="ORF">H7F53_05135</name>
</gene>
<dbReference type="Pfam" id="PF02514">
    <property type="entry name" value="CobN-Mg_chel"/>
    <property type="match status" value="2"/>
</dbReference>
<evidence type="ECO:0000256" key="1">
    <source>
        <dbReference type="ARBA" id="ARBA00010851"/>
    </source>
</evidence>
<dbReference type="EC" id="6.6.1.1" evidence="2"/>
<dbReference type="RefSeq" id="WP_185678388.1">
    <property type="nucleotide sequence ID" value="NZ_JACLAX010000003.1"/>
</dbReference>
<feature type="domain" description="CobN/magnesium chelatase" evidence="10">
    <location>
        <begin position="171"/>
        <end position="753"/>
    </location>
</feature>
<feature type="domain" description="Magnesium chelatase subunit H N-terminal" evidence="11">
    <location>
        <begin position="10"/>
        <end position="167"/>
    </location>
</feature>
<evidence type="ECO:0000313" key="12">
    <source>
        <dbReference type="EMBL" id="MBC2668524.1"/>
    </source>
</evidence>
<evidence type="ECO:0000259" key="10">
    <source>
        <dbReference type="Pfam" id="PF02514"/>
    </source>
</evidence>
<evidence type="ECO:0000313" key="13">
    <source>
        <dbReference type="Proteomes" id="UP000551327"/>
    </source>
</evidence>
<dbReference type="InterPro" id="IPR022571">
    <property type="entry name" value="Mg_chelatase_H_N"/>
</dbReference>
<protein>
    <recommendedName>
        <fullName evidence="2">magnesium chelatase</fullName>
        <ecNumber evidence="2">6.6.1.1</ecNumber>
    </recommendedName>
</protein>
<dbReference type="CDD" id="cd10150">
    <property type="entry name" value="CobN_like"/>
    <property type="match status" value="1"/>
</dbReference>
<dbReference type="InterPro" id="IPR003672">
    <property type="entry name" value="CobN/Mg_chltase"/>
</dbReference>
<comment type="pathway">
    <text evidence="8">Porphyrin-containing compound metabolism.</text>
</comment>
<comment type="similarity">
    <text evidence="1">Belongs to the Mg-chelatase subunit H family.</text>
</comment>
<dbReference type="GO" id="GO:0016851">
    <property type="term" value="F:magnesium chelatase activity"/>
    <property type="evidence" value="ECO:0007669"/>
    <property type="project" value="UniProtKB-EC"/>
</dbReference>
<comment type="caution">
    <text evidence="12">The sequence shown here is derived from an EMBL/GenBank/DDBJ whole genome shotgun (WGS) entry which is preliminary data.</text>
</comment>
<dbReference type="EMBL" id="JACLAX010000003">
    <property type="protein sequence ID" value="MBC2668524.1"/>
    <property type="molecule type" value="Genomic_DNA"/>
</dbReference>
<dbReference type="NCBIfam" id="TIGR02025">
    <property type="entry name" value="BchH"/>
    <property type="match status" value="1"/>
</dbReference>